<dbReference type="GO" id="GO:0048188">
    <property type="term" value="C:Set1C/COMPASS complex"/>
    <property type="evidence" value="ECO:0007669"/>
    <property type="project" value="InterPro"/>
</dbReference>
<dbReference type="SUPFAM" id="SSF50978">
    <property type="entry name" value="WD40 repeat-like"/>
    <property type="match status" value="1"/>
</dbReference>
<dbReference type="SMART" id="SM00320">
    <property type="entry name" value="WD40"/>
    <property type="match status" value="5"/>
</dbReference>
<dbReference type="AlphaFoldDB" id="R4XNR2"/>
<evidence type="ECO:0000313" key="6">
    <source>
        <dbReference type="EMBL" id="CCG84892.1"/>
    </source>
</evidence>
<evidence type="ECO:0000256" key="2">
    <source>
        <dbReference type="ARBA" id="ARBA00022574"/>
    </source>
</evidence>
<comment type="caution">
    <text evidence="6">The sequence shown here is derived from an EMBL/GenBank/DDBJ whole genome shotgun (WGS) entry which is preliminary data.</text>
</comment>
<dbReference type="InterPro" id="IPR019775">
    <property type="entry name" value="WD40_repeat_CS"/>
</dbReference>
<evidence type="ECO:0000256" key="4">
    <source>
        <dbReference type="ARBA" id="ARBA00023242"/>
    </source>
</evidence>
<dbReference type="InterPro" id="IPR001680">
    <property type="entry name" value="WD40_rpt"/>
</dbReference>
<gene>
    <name evidence="6" type="ORF">TAPDE_005449</name>
</gene>
<dbReference type="InterPro" id="IPR037850">
    <property type="entry name" value="RBBP5/Swd1"/>
</dbReference>
<dbReference type="EMBL" id="CAHR02000337">
    <property type="protein sequence ID" value="CCG84892.1"/>
    <property type="molecule type" value="Genomic_DNA"/>
</dbReference>
<dbReference type="Proteomes" id="UP000013776">
    <property type="component" value="Unassembled WGS sequence"/>
</dbReference>
<keyword evidence="4" id="KW-0539">Nucleus</keyword>
<dbReference type="PROSITE" id="PS50082">
    <property type="entry name" value="WD_REPEATS_2"/>
    <property type="match status" value="2"/>
</dbReference>
<dbReference type="VEuPathDB" id="FungiDB:TAPDE_005449"/>
<dbReference type="OrthoDB" id="196858at2759"/>
<dbReference type="STRING" id="1097556.R4XNR2"/>
<keyword evidence="3" id="KW-0677">Repeat</keyword>
<feature type="repeat" description="WD" evidence="5">
    <location>
        <begin position="59"/>
        <end position="100"/>
    </location>
</feature>
<accession>R4XNR2</accession>
<protein>
    <submittedName>
        <fullName evidence="6">Uncharacterized protein</fullName>
    </submittedName>
</protein>
<evidence type="ECO:0000256" key="1">
    <source>
        <dbReference type="ARBA" id="ARBA00004123"/>
    </source>
</evidence>
<evidence type="ECO:0000313" key="7">
    <source>
        <dbReference type="Proteomes" id="UP000013776"/>
    </source>
</evidence>
<dbReference type="Gene3D" id="2.130.10.10">
    <property type="entry name" value="YVTN repeat-like/Quinoprotein amine dehydrogenase"/>
    <property type="match status" value="1"/>
</dbReference>
<dbReference type="InterPro" id="IPR036322">
    <property type="entry name" value="WD40_repeat_dom_sf"/>
</dbReference>
<reference evidence="6 7" key="1">
    <citation type="journal article" date="2013" name="MBio">
        <title>Genome sequencing of the plant pathogen Taphrina deformans, the causal agent of peach leaf curl.</title>
        <authorList>
            <person name="Cisse O.H."/>
            <person name="Almeida J.M.G.C.F."/>
            <person name="Fonseca A."/>
            <person name="Kumar A.A."/>
            <person name="Salojaervi J."/>
            <person name="Overmyer K."/>
            <person name="Hauser P.M."/>
            <person name="Pagni M."/>
        </authorList>
    </citation>
    <scope>NUCLEOTIDE SEQUENCE [LARGE SCALE GENOMIC DNA]</scope>
    <source>
        <strain evidence="7">PYCC 5710 / ATCC 11124 / CBS 356.35 / IMI 108563 / JCM 9778 / NBRC 8474</strain>
    </source>
</reference>
<sequence length="408" mass="45259">MNSLLSDPFAQDYPESLLQTLTACQASCLRFSNTHIACGTISGDVVLYDLLTFGPARILKGHCRTVQSVTWSRCGRYILSASRDWLCILWDLSTSKILYKVQLDAPVWMADISPESPFVFCASLLDTPAVVVRCSPDLVQKCSLEEDASPKTKNQAILCTIFSPNGDYIIGGTSKGYIMLWSAATAQLLKSWRLTSGSIKSIALSSTAPPYLITNSTDRIIRTVALPEPGDEELETEHKFQDIVNRLQWHAACFSGNAEYVVASTYQSANDLYIWERQRGSLVKILEGPKEELVDVDWHPRQVVAAAVGIESGAIYLWGVRSVEKWGSFAPDFKELEENVEYEEHEDEFDILPAEETGERVMLDESADIDLETLVGDEEIGFTIPLELGKLEADESAVPTTALDHPYS</sequence>
<feature type="repeat" description="WD" evidence="5">
    <location>
        <begin position="150"/>
        <end position="191"/>
    </location>
</feature>
<comment type="subcellular location">
    <subcellularLocation>
        <location evidence="1">Nucleus</location>
    </subcellularLocation>
</comment>
<dbReference type="InterPro" id="IPR015943">
    <property type="entry name" value="WD40/YVTN_repeat-like_dom_sf"/>
</dbReference>
<dbReference type="eggNOG" id="KOG1273">
    <property type="taxonomic scope" value="Eukaryota"/>
</dbReference>
<evidence type="ECO:0000256" key="5">
    <source>
        <dbReference type="PROSITE-ProRule" id="PRU00221"/>
    </source>
</evidence>
<keyword evidence="7" id="KW-1185">Reference proteome</keyword>
<dbReference type="PANTHER" id="PTHR44040">
    <property type="entry name" value="RETINOBLASTOMA-BINDING PROTEIN 5"/>
    <property type="match status" value="1"/>
</dbReference>
<organism evidence="6 7">
    <name type="scientific">Taphrina deformans (strain PYCC 5710 / ATCC 11124 / CBS 356.35 / IMI 108563 / JCM 9778 / NBRC 8474)</name>
    <name type="common">Peach leaf curl fungus</name>
    <name type="synonym">Lalaria deformans</name>
    <dbReference type="NCBI Taxonomy" id="1097556"/>
    <lineage>
        <taxon>Eukaryota</taxon>
        <taxon>Fungi</taxon>
        <taxon>Dikarya</taxon>
        <taxon>Ascomycota</taxon>
        <taxon>Taphrinomycotina</taxon>
        <taxon>Taphrinomycetes</taxon>
        <taxon>Taphrinales</taxon>
        <taxon>Taphrinaceae</taxon>
        <taxon>Taphrina</taxon>
    </lineage>
</organism>
<dbReference type="Pfam" id="PF00400">
    <property type="entry name" value="WD40"/>
    <property type="match status" value="2"/>
</dbReference>
<evidence type="ECO:0000256" key="3">
    <source>
        <dbReference type="ARBA" id="ARBA00022737"/>
    </source>
</evidence>
<dbReference type="PANTHER" id="PTHR44040:SF1">
    <property type="entry name" value="RETINOBLASTOMA-BINDING PROTEIN 5"/>
    <property type="match status" value="1"/>
</dbReference>
<name>R4XNR2_TAPDE</name>
<dbReference type="PROSITE" id="PS50294">
    <property type="entry name" value="WD_REPEATS_REGION"/>
    <property type="match status" value="1"/>
</dbReference>
<dbReference type="PROSITE" id="PS00678">
    <property type="entry name" value="WD_REPEATS_1"/>
    <property type="match status" value="1"/>
</dbReference>
<keyword evidence="2 5" id="KW-0853">WD repeat</keyword>
<proteinExistence type="predicted"/>